<feature type="compositionally biased region" description="Polar residues" evidence="1">
    <location>
        <begin position="486"/>
        <end position="495"/>
    </location>
</feature>
<name>A0A5N5X7G3_9EURO</name>
<dbReference type="InterPro" id="IPR021006">
    <property type="entry name" value="Hda2/3"/>
</dbReference>
<keyword evidence="3" id="KW-1185">Reference proteome</keyword>
<feature type="region of interest" description="Disordered" evidence="1">
    <location>
        <begin position="721"/>
        <end position="775"/>
    </location>
</feature>
<feature type="region of interest" description="Disordered" evidence="1">
    <location>
        <begin position="468"/>
        <end position="495"/>
    </location>
</feature>
<dbReference type="GO" id="GO:0070823">
    <property type="term" value="C:HDA1 complex"/>
    <property type="evidence" value="ECO:0007669"/>
    <property type="project" value="InterPro"/>
</dbReference>
<evidence type="ECO:0000256" key="1">
    <source>
        <dbReference type="SAM" id="MobiDB-lite"/>
    </source>
</evidence>
<dbReference type="AlphaFoldDB" id="A0A5N5X7G3"/>
<feature type="region of interest" description="Disordered" evidence="1">
    <location>
        <begin position="562"/>
        <end position="594"/>
    </location>
</feature>
<evidence type="ECO:0000313" key="3">
    <source>
        <dbReference type="Proteomes" id="UP000326565"/>
    </source>
</evidence>
<feature type="compositionally biased region" description="Polar residues" evidence="1">
    <location>
        <begin position="750"/>
        <end position="762"/>
    </location>
</feature>
<reference evidence="2 3" key="1">
    <citation type="submission" date="2019-04" db="EMBL/GenBank/DDBJ databases">
        <title>Friends and foes A comparative genomics study of 23 Aspergillus species from section Flavi.</title>
        <authorList>
            <consortium name="DOE Joint Genome Institute"/>
            <person name="Kjaerbolling I."/>
            <person name="Vesth T."/>
            <person name="Frisvad J.C."/>
            <person name="Nybo J.L."/>
            <person name="Theobald S."/>
            <person name="Kildgaard S."/>
            <person name="Isbrandt T."/>
            <person name="Kuo A."/>
            <person name="Sato A."/>
            <person name="Lyhne E.K."/>
            <person name="Kogle M.E."/>
            <person name="Wiebenga A."/>
            <person name="Kun R.S."/>
            <person name="Lubbers R.J."/>
            <person name="Makela M.R."/>
            <person name="Barry K."/>
            <person name="Chovatia M."/>
            <person name="Clum A."/>
            <person name="Daum C."/>
            <person name="Haridas S."/>
            <person name="He G."/>
            <person name="LaButti K."/>
            <person name="Lipzen A."/>
            <person name="Mondo S."/>
            <person name="Riley R."/>
            <person name="Salamov A."/>
            <person name="Simmons B.A."/>
            <person name="Magnuson J.K."/>
            <person name="Henrissat B."/>
            <person name="Mortensen U.H."/>
            <person name="Larsen T.O."/>
            <person name="Devries R.P."/>
            <person name="Grigoriev I.V."/>
            <person name="Machida M."/>
            <person name="Baker S.E."/>
            <person name="Andersen M.R."/>
        </authorList>
    </citation>
    <scope>NUCLEOTIDE SEQUENCE [LARGE SCALE GENOMIC DNA]</scope>
    <source>
        <strain evidence="2 3">CBS 151.66</strain>
    </source>
</reference>
<organism evidence="2 3">
    <name type="scientific">Aspergillus leporis</name>
    <dbReference type="NCBI Taxonomy" id="41062"/>
    <lineage>
        <taxon>Eukaryota</taxon>
        <taxon>Fungi</taxon>
        <taxon>Dikarya</taxon>
        <taxon>Ascomycota</taxon>
        <taxon>Pezizomycotina</taxon>
        <taxon>Eurotiomycetes</taxon>
        <taxon>Eurotiomycetidae</taxon>
        <taxon>Eurotiales</taxon>
        <taxon>Aspergillaceae</taxon>
        <taxon>Aspergillus</taxon>
        <taxon>Aspergillus subgen. Circumdati</taxon>
    </lineage>
</organism>
<dbReference type="Pfam" id="PF11496">
    <property type="entry name" value="HDA2-3"/>
    <property type="match status" value="1"/>
</dbReference>
<dbReference type="OrthoDB" id="3647690at2759"/>
<accession>A0A5N5X7G3</accession>
<feature type="compositionally biased region" description="Basic and acidic residues" evidence="1">
    <location>
        <begin position="468"/>
        <end position="483"/>
    </location>
</feature>
<feature type="compositionally biased region" description="Basic and acidic residues" evidence="1">
    <location>
        <begin position="10"/>
        <end position="19"/>
    </location>
</feature>
<dbReference type="EMBL" id="ML732186">
    <property type="protein sequence ID" value="KAB8076017.1"/>
    <property type="molecule type" value="Genomic_DNA"/>
</dbReference>
<proteinExistence type="predicted"/>
<sequence length="775" mass="87557">MAPDVSTETMESHEQKKEVPSLAETMEKYSQYEGATPREKMRNAYLQLNARTSSIQAADASATPSSMGDIEPSAPICAPETTAPLSVRVDKEPTVHHSEPRINVTISEPIEEIPQQQSIQTIQPSALTVSHTEEVPPGSVRLSPSEYAVPLPMDSRVKDDYERVLINETQSIRDFLGGSNSSDMINGHEERFVSKMREVLKSLSNVATHPDLNIAEHIKDSVSDLRKEAAWAEYSSAKFLFLGYLVEIASSRDVHFVIMLHGEKTHKVVERYLMGKGLVYTRPRDEMGPGTNLEVSLVKGPLSFGIQSTHSEGVMETYKSPSAIIALDSSLNMKSPSLEHMRTTFAHNGSLLPVIRLVVSNSSEHIELCFSDAHELRRLQLIIQYTVRLRDMVGDLQDDALGVREDVEEILSWIFSDDSNAHWPLTSIEPLQIVGSSELLSAQLEAQAQTNVESVPILNTQVQKRLFAEDSGEHTSKRPRMEMTEDNTQLTESTKFPSQTLDSGLHALEQNLVQMRNAHAAELEKFQKDLADMQLRLQEREKLLESLQHRYETRTKDLHKIRRERDRLAESKATSDQKMEKQREENSKLKDERTQLRHELEQARDEIKSGGGGVAELEAAREEIRRLTKENAGLERKSDYEARQAEYTREQYQTASNVAAQTGNEVRQLREENETLKRKVDGNAIRLREINIKNDEARHKSRISELEATLAAREDLLRRKEDELREIRKNRPSTRSTSTQPRSPRLTAGSRPTSPGINNHNGRGSALRFSSEMPV</sequence>
<dbReference type="Gene3D" id="3.40.50.12360">
    <property type="match status" value="1"/>
</dbReference>
<protein>
    <submittedName>
        <fullName evidence="2">Class II histone deacetylase complex subunits 2 and 3-domain-containing protein</fullName>
    </submittedName>
</protein>
<feature type="region of interest" description="Disordered" evidence="1">
    <location>
        <begin position="1"/>
        <end position="38"/>
    </location>
</feature>
<evidence type="ECO:0000313" key="2">
    <source>
        <dbReference type="EMBL" id="KAB8076017.1"/>
    </source>
</evidence>
<dbReference type="Proteomes" id="UP000326565">
    <property type="component" value="Unassembled WGS sequence"/>
</dbReference>
<dbReference type="InterPro" id="IPR038609">
    <property type="entry name" value="HDA1_su2/3_sf"/>
</dbReference>
<feature type="compositionally biased region" description="Low complexity" evidence="1">
    <location>
        <begin position="733"/>
        <end position="747"/>
    </location>
</feature>
<gene>
    <name evidence="2" type="ORF">BDV29DRAFT_96652</name>
</gene>